<reference evidence="10" key="1">
    <citation type="journal article" date="2020" name="Nat. Commun.">
        <title>Large-scale genome sequencing of mycorrhizal fungi provides insights into the early evolution of symbiotic traits.</title>
        <authorList>
            <person name="Miyauchi S."/>
            <person name="Kiss E."/>
            <person name="Kuo A."/>
            <person name="Drula E."/>
            <person name="Kohler A."/>
            <person name="Sanchez-Garcia M."/>
            <person name="Morin E."/>
            <person name="Andreopoulos B."/>
            <person name="Barry K.W."/>
            <person name="Bonito G."/>
            <person name="Buee M."/>
            <person name="Carver A."/>
            <person name="Chen C."/>
            <person name="Cichocki N."/>
            <person name="Clum A."/>
            <person name="Culley D."/>
            <person name="Crous P.W."/>
            <person name="Fauchery L."/>
            <person name="Girlanda M."/>
            <person name="Hayes R.D."/>
            <person name="Keri Z."/>
            <person name="LaButti K."/>
            <person name="Lipzen A."/>
            <person name="Lombard V."/>
            <person name="Magnuson J."/>
            <person name="Maillard F."/>
            <person name="Murat C."/>
            <person name="Nolan M."/>
            <person name="Ohm R.A."/>
            <person name="Pangilinan J."/>
            <person name="Pereira M.F."/>
            <person name="Perotto S."/>
            <person name="Peter M."/>
            <person name="Pfister S."/>
            <person name="Riley R."/>
            <person name="Sitrit Y."/>
            <person name="Stielow J.B."/>
            <person name="Szollosi G."/>
            <person name="Zifcakova L."/>
            <person name="Stursova M."/>
            <person name="Spatafora J.W."/>
            <person name="Tedersoo L."/>
            <person name="Vaario L.M."/>
            <person name="Yamada A."/>
            <person name="Yan M."/>
            <person name="Wang P."/>
            <person name="Xu J."/>
            <person name="Bruns T."/>
            <person name="Baldrian P."/>
            <person name="Vilgalys R."/>
            <person name="Dunand C."/>
            <person name="Henrissat B."/>
            <person name="Grigoriev I.V."/>
            <person name="Hibbett D."/>
            <person name="Nagy L.G."/>
            <person name="Martin F.M."/>
        </authorList>
    </citation>
    <scope>NUCLEOTIDE SEQUENCE</scope>
    <source>
        <strain evidence="10">UP504</strain>
    </source>
</reference>
<accession>A0A9P6AJG5</accession>
<dbReference type="SUPFAM" id="SSF54373">
    <property type="entry name" value="FAD-linked reductases, C-terminal domain"/>
    <property type="match status" value="1"/>
</dbReference>
<proteinExistence type="inferred from homology"/>
<sequence>MALPQLISEQEYSFIVVGGGTAGAVVASRLSEDPSFKVLLLEAGGPNSGTPETIVPLLSQQASLGQVYNWPYVLQSQAGLGGRTPDYPRGKILGGTSTINYMFYMRGSIEEWDRIATITGDDGWSWKSILPLALKSENFVPPTDGRDISNDYDPHVHGHSGPIRVSLPNNVGPTYNKIIQAARETDDDRFRYNKDINAGLPLGVGWLPGSNGGGIRSSSTDYLTAEVIKRPNLHILTGVHVTRILFKNDGDEPVAIGVEFAETGTRFTVHATNEVIVSGGAINSPQILLLSGIGDKAQLDKFNIPVIRHLPDVGKNLQDHTVLFNHCYVNSTETWDQILRDPVVAQDAQTRFEASQSGTERLLVFARPLANTPSQAVAFLRLPPDSPIYNLPGVKDDSPGSNSPQFELLFGDGYAGILESPPKEGNVVAIGVVSLSPSSRGSVILQSSDPFAAPLIDPGLLTEKIDVQMSVEGVKAAREFFKAPAFKDYIIGEYGAYAAAQTDDEIEEYVHNFTLGSWHPACTTALSARGSSSGVLDPDLTVKGVNGLRVVDAGVFPYVPAAHPQGLVYVVAERASELIAAKYRAK</sequence>
<feature type="domain" description="Glucose-methanol-choline oxidoreductase N-terminal" evidence="8">
    <location>
        <begin position="90"/>
        <end position="113"/>
    </location>
</feature>
<evidence type="ECO:0000259" key="9">
    <source>
        <dbReference type="PROSITE" id="PS00624"/>
    </source>
</evidence>
<dbReference type="InterPro" id="IPR036188">
    <property type="entry name" value="FAD/NAD-bd_sf"/>
</dbReference>
<dbReference type="InterPro" id="IPR007867">
    <property type="entry name" value="GMC_OxRtase_C"/>
</dbReference>
<evidence type="ECO:0000313" key="11">
    <source>
        <dbReference type="Proteomes" id="UP000886523"/>
    </source>
</evidence>
<dbReference type="InterPro" id="IPR000172">
    <property type="entry name" value="GMC_OxRdtase_N"/>
</dbReference>
<comment type="caution">
    <text evidence="10">The sequence shown here is derived from an EMBL/GenBank/DDBJ whole genome shotgun (WGS) entry which is preliminary data.</text>
</comment>
<dbReference type="PANTHER" id="PTHR11552:SF147">
    <property type="entry name" value="CHOLINE DEHYDROGENASE, MITOCHONDRIAL"/>
    <property type="match status" value="1"/>
</dbReference>
<dbReference type="PROSITE" id="PS00623">
    <property type="entry name" value="GMC_OXRED_1"/>
    <property type="match status" value="1"/>
</dbReference>
<dbReference type="SUPFAM" id="SSF51905">
    <property type="entry name" value="FAD/NAD(P)-binding domain"/>
    <property type="match status" value="1"/>
</dbReference>
<evidence type="ECO:0000256" key="5">
    <source>
        <dbReference type="PIRSR" id="PIRSR000137-1"/>
    </source>
</evidence>
<dbReference type="Proteomes" id="UP000886523">
    <property type="component" value="Unassembled WGS sequence"/>
</dbReference>
<dbReference type="GO" id="GO:0050660">
    <property type="term" value="F:flavin adenine dinucleotide binding"/>
    <property type="evidence" value="ECO:0007669"/>
    <property type="project" value="InterPro"/>
</dbReference>
<dbReference type="Gene3D" id="3.30.560.10">
    <property type="entry name" value="Glucose Oxidase, domain 3"/>
    <property type="match status" value="1"/>
</dbReference>
<feature type="active site" description="Proton donor" evidence="5">
    <location>
        <position position="519"/>
    </location>
</feature>
<evidence type="ECO:0000256" key="6">
    <source>
        <dbReference type="PIRSR" id="PIRSR000137-2"/>
    </source>
</evidence>
<dbReference type="AlphaFoldDB" id="A0A9P6AJG5"/>
<dbReference type="Pfam" id="PF00732">
    <property type="entry name" value="GMC_oxred_N"/>
    <property type="match status" value="1"/>
</dbReference>
<evidence type="ECO:0000259" key="8">
    <source>
        <dbReference type="PROSITE" id="PS00623"/>
    </source>
</evidence>
<dbReference type="GO" id="GO:0016614">
    <property type="term" value="F:oxidoreductase activity, acting on CH-OH group of donors"/>
    <property type="evidence" value="ECO:0007669"/>
    <property type="project" value="InterPro"/>
</dbReference>
<keyword evidence="3 7" id="KW-0285">Flavoprotein</keyword>
<evidence type="ECO:0000313" key="10">
    <source>
        <dbReference type="EMBL" id="KAF9506430.1"/>
    </source>
</evidence>
<dbReference type="Pfam" id="PF05199">
    <property type="entry name" value="GMC_oxred_C"/>
    <property type="match status" value="1"/>
</dbReference>
<organism evidence="10 11">
    <name type="scientific">Hydnum rufescens UP504</name>
    <dbReference type="NCBI Taxonomy" id="1448309"/>
    <lineage>
        <taxon>Eukaryota</taxon>
        <taxon>Fungi</taxon>
        <taxon>Dikarya</taxon>
        <taxon>Basidiomycota</taxon>
        <taxon>Agaricomycotina</taxon>
        <taxon>Agaricomycetes</taxon>
        <taxon>Cantharellales</taxon>
        <taxon>Hydnaceae</taxon>
        <taxon>Hydnum</taxon>
    </lineage>
</organism>
<dbReference type="PIRSF" id="PIRSF000137">
    <property type="entry name" value="Alcohol_oxidase"/>
    <property type="match status" value="1"/>
</dbReference>
<feature type="binding site" evidence="6">
    <location>
        <begin position="518"/>
        <end position="519"/>
    </location>
    <ligand>
        <name>FAD</name>
        <dbReference type="ChEBI" id="CHEBI:57692"/>
    </ligand>
</feature>
<dbReference type="Gene3D" id="3.50.50.60">
    <property type="entry name" value="FAD/NAD(P)-binding domain"/>
    <property type="match status" value="1"/>
</dbReference>
<name>A0A9P6AJG5_9AGAM</name>
<dbReference type="OrthoDB" id="269227at2759"/>
<dbReference type="InterPro" id="IPR012132">
    <property type="entry name" value="GMC_OxRdtase"/>
</dbReference>
<dbReference type="PROSITE" id="PS00624">
    <property type="entry name" value="GMC_OXRED_2"/>
    <property type="match status" value="1"/>
</dbReference>
<evidence type="ECO:0000256" key="2">
    <source>
        <dbReference type="ARBA" id="ARBA00010790"/>
    </source>
</evidence>
<dbReference type="PANTHER" id="PTHR11552">
    <property type="entry name" value="GLUCOSE-METHANOL-CHOLINE GMC OXIDOREDUCTASE"/>
    <property type="match status" value="1"/>
</dbReference>
<evidence type="ECO:0000256" key="1">
    <source>
        <dbReference type="ARBA" id="ARBA00001974"/>
    </source>
</evidence>
<keyword evidence="11" id="KW-1185">Reference proteome</keyword>
<feature type="binding site" evidence="6">
    <location>
        <begin position="564"/>
        <end position="565"/>
    </location>
    <ligand>
        <name>FAD</name>
        <dbReference type="ChEBI" id="CHEBI:57692"/>
    </ligand>
</feature>
<evidence type="ECO:0000256" key="4">
    <source>
        <dbReference type="ARBA" id="ARBA00022827"/>
    </source>
</evidence>
<feature type="domain" description="Glucose-methanol-choline oxidoreductase N-terminal" evidence="9">
    <location>
        <begin position="280"/>
        <end position="294"/>
    </location>
</feature>
<feature type="binding site" evidence="6">
    <location>
        <position position="96"/>
    </location>
    <ligand>
        <name>FAD</name>
        <dbReference type="ChEBI" id="CHEBI:57692"/>
    </ligand>
</feature>
<protein>
    <submittedName>
        <fullName evidence="10">GMC oxidoreductase</fullName>
    </submittedName>
</protein>
<feature type="binding site" evidence="6">
    <location>
        <position position="241"/>
    </location>
    <ligand>
        <name>FAD</name>
        <dbReference type="ChEBI" id="CHEBI:57692"/>
    </ligand>
</feature>
<feature type="active site" description="Proton acceptor" evidence="5">
    <location>
        <position position="563"/>
    </location>
</feature>
<comment type="similarity">
    <text evidence="2 7">Belongs to the GMC oxidoreductase family.</text>
</comment>
<gene>
    <name evidence="10" type="ORF">BS47DRAFT_1399513</name>
</gene>
<keyword evidence="4 6" id="KW-0274">FAD</keyword>
<evidence type="ECO:0000256" key="3">
    <source>
        <dbReference type="ARBA" id="ARBA00022630"/>
    </source>
</evidence>
<dbReference type="EMBL" id="MU129111">
    <property type="protein sequence ID" value="KAF9506430.1"/>
    <property type="molecule type" value="Genomic_DNA"/>
</dbReference>
<comment type="cofactor">
    <cofactor evidence="1 6">
        <name>FAD</name>
        <dbReference type="ChEBI" id="CHEBI:57692"/>
    </cofactor>
</comment>
<evidence type="ECO:0000256" key="7">
    <source>
        <dbReference type="RuleBase" id="RU003968"/>
    </source>
</evidence>